<sequence length="142" mass="15441">MTSPITPLPVFLSYFGCNASPAVVSTPDNLITGYNYLPSSAPSLAHTVDGQVPDSPAACPSTSKPCHACDPATSPNRPRRSLRRDDAWKLSRPGQQRESGQTRGSQSIAIVWARARMRRDGGWEEVEVVIVVCYLLDGMRRG</sequence>
<protein>
    <submittedName>
        <fullName evidence="2 3">Uncharacterized protein</fullName>
    </submittedName>
</protein>
<reference evidence="3" key="3">
    <citation type="submission" date="2015-06" db="UniProtKB">
        <authorList>
            <consortium name="EnsemblProtists"/>
        </authorList>
    </citation>
    <scope>IDENTIFICATION</scope>
</reference>
<dbReference type="RefSeq" id="XP_005818977.1">
    <property type="nucleotide sequence ID" value="XM_005818920.1"/>
</dbReference>
<dbReference type="PaxDb" id="55529-EKX31997"/>
<evidence type="ECO:0000313" key="3">
    <source>
        <dbReference type="EnsemblProtists" id="EKX31997"/>
    </source>
</evidence>
<dbReference type="HOGENOM" id="CLU_1819515_0_0_1"/>
<feature type="compositionally biased region" description="Polar residues" evidence="1">
    <location>
        <begin position="93"/>
        <end position="105"/>
    </location>
</feature>
<evidence type="ECO:0000313" key="4">
    <source>
        <dbReference type="Proteomes" id="UP000011087"/>
    </source>
</evidence>
<proteinExistence type="predicted"/>
<dbReference type="GeneID" id="17288722"/>
<feature type="region of interest" description="Disordered" evidence="1">
    <location>
        <begin position="45"/>
        <end position="105"/>
    </location>
</feature>
<accession>L1I7D5</accession>
<dbReference type="KEGG" id="gtt:GUITHDRAFT_121840"/>
<reference evidence="4" key="2">
    <citation type="submission" date="2012-11" db="EMBL/GenBank/DDBJ databases">
        <authorList>
            <person name="Kuo A."/>
            <person name="Curtis B.A."/>
            <person name="Tanifuji G."/>
            <person name="Burki F."/>
            <person name="Gruber A."/>
            <person name="Irimia M."/>
            <person name="Maruyama S."/>
            <person name="Arias M.C."/>
            <person name="Ball S.G."/>
            <person name="Gile G.H."/>
            <person name="Hirakawa Y."/>
            <person name="Hopkins J.F."/>
            <person name="Rensing S.A."/>
            <person name="Schmutz J."/>
            <person name="Symeonidi A."/>
            <person name="Elias M."/>
            <person name="Eveleigh R.J."/>
            <person name="Herman E.K."/>
            <person name="Klute M.J."/>
            <person name="Nakayama T."/>
            <person name="Obornik M."/>
            <person name="Reyes-Prieto A."/>
            <person name="Armbrust E.V."/>
            <person name="Aves S.J."/>
            <person name="Beiko R.G."/>
            <person name="Coutinho P."/>
            <person name="Dacks J.B."/>
            <person name="Durnford D.G."/>
            <person name="Fast N.M."/>
            <person name="Green B.R."/>
            <person name="Grisdale C."/>
            <person name="Hempe F."/>
            <person name="Henrissat B."/>
            <person name="Hoppner M.P."/>
            <person name="Ishida K.-I."/>
            <person name="Kim E."/>
            <person name="Koreny L."/>
            <person name="Kroth P.G."/>
            <person name="Liu Y."/>
            <person name="Malik S.-B."/>
            <person name="Maier U.G."/>
            <person name="McRose D."/>
            <person name="Mock T."/>
            <person name="Neilson J.A."/>
            <person name="Onodera N.T."/>
            <person name="Poole A.M."/>
            <person name="Pritham E.J."/>
            <person name="Richards T.A."/>
            <person name="Rocap G."/>
            <person name="Roy S.W."/>
            <person name="Sarai C."/>
            <person name="Schaack S."/>
            <person name="Shirato S."/>
            <person name="Slamovits C.H."/>
            <person name="Spencer D.F."/>
            <person name="Suzuki S."/>
            <person name="Worden A.Z."/>
            <person name="Zauner S."/>
            <person name="Barry K."/>
            <person name="Bell C."/>
            <person name="Bharti A.K."/>
            <person name="Crow J.A."/>
            <person name="Grimwood J."/>
            <person name="Kramer R."/>
            <person name="Lindquist E."/>
            <person name="Lucas S."/>
            <person name="Salamov A."/>
            <person name="McFadden G.I."/>
            <person name="Lane C.E."/>
            <person name="Keeling P.J."/>
            <person name="Gray M.W."/>
            <person name="Grigoriev I.V."/>
            <person name="Archibald J.M."/>
        </authorList>
    </citation>
    <scope>NUCLEOTIDE SEQUENCE</scope>
    <source>
        <strain evidence="4">CCMP2712</strain>
    </source>
</reference>
<name>L1I7D5_GUITC</name>
<dbReference type="EMBL" id="JH993220">
    <property type="protein sequence ID" value="EKX31997.1"/>
    <property type="molecule type" value="Genomic_DNA"/>
</dbReference>
<dbReference type="EnsemblProtists" id="EKX31997">
    <property type="protein sequence ID" value="EKX31997"/>
    <property type="gene ID" value="GUITHDRAFT_121840"/>
</dbReference>
<dbReference type="AlphaFoldDB" id="L1I7D5"/>
<organism evidence="2">
    <name type="scientific">Guillardia theta (strain CCMP2712)</name>
    <name type="common">Cryptophyte</name>
    <dbReference type="NCBI Taxonomy" id="905079"/>
    <lineage>
        <taxon>Eukaryota</taxon>
        <taxon>Cryptophyceae</taxon>
        <taxon>Pyrenomonadales</taxon>
        <taxon>Geminigeraceae</taxon>
        <taxon>Guillardia</taxon>
    </lineage>
</organism>
<reference evidence="2 4" key="1">
    <citation type="journal article" date="2012" name="Nature">
        <title>Algal genomes reveal evolutionary mosaicism and the fate of nucleomorphs.</title>
        <authorList>
            <consortium name="DOE Joint Genome Institute"/>
            <person name="Curtis B.A."/>
            <person name="Tanifuji G."/>
            <person name="Burki F."/>
            <person name="Gruber A."/>
            <person name="Irimia M."/>
            <person name="Maruyama S."/>
            <person name="Arias M.C."/>
            <person name="Ball S.G."/>
            <person name="Gile G.H."/>
            <person name="Hirakawa Y."/>
            <person name="Hopkins J.F."/>
            <person name="Kuo A."/>
            <person name="Rensing S.A."/>
            <person name="Schmutz J."/>
            <person name="Symeonidi A."/>
            <person name="Elias M."/>
            <person name="Eveleigh R.J."/>
            <person name="Herman E.K."/>
            <person name="Klute M.J."/>
            <person name="Nakayama T."/>
            <person name="Obornik M."/>
            <person name="Reyes-Prieto A."/>
            <person name="Armbrust E.V."/>
            <person name="Aves S.J."/>
            <person name="Beiko R.G."/>
            <person name="Coutinho P."/>
            <person name="Dacks J.B."/>
            <person name="Durnford D.G."/>
            <person name="Fast N.M."/>
            <person name="Green B.R."/>
            <person name="Grisdale C.J."/>
            <person name="Hempel F."/>
            <person name="Henrissat B."/>
            <person name="Hoppner M.P."/>
            <person name="Ishida K."/>
            <person name="Kim E."/>
            <person name="Koreny L."/>
            <person name="Kroth P.G."/>
            <person name="Liu Y."/>
            <person name="Malik S.B."/>
            <person name="Maier U.G."/>
            <person name="McRose D."/>
            <person name="Mock T."/>
            <person name="Neilson J.A."/>
            <person name="Onodera N.T."/>
            <person name="Poole A.M."/>
            <person name="Pritham E.J."/>
            <person name="Richards T.A."/>
            <person name="Rocap G."/>
            <person name="Roy S.W."/>
            <person name="Sarai C."/>
            <person name="Schaack S."/>
            <person name="Shirato S."/>
            <person name="Slamovits C.H."/>
            <person name="Spencer D.F."/>
            <person name="Suzuki S."/>
            <person name="Worden A.Z."/>
            <person name="Zauner S."/>
            <person name="Barry K."/>
            <person name="Bell C."/>
            <person name="Bharti A.K."/>
            <person name="Crow J.A."/>
            <person name="Grimwood J."/>
            <person name="Kramer R."/>
            <person name="Lindquist E."/>
            <person name="Lucas S."/>
            <person name="Salamov A."/>
            <person name="McFadden G.I."/>
            <person name="Lane C.E."/>
            <person name="Keeling P.J."/>
            <person name="Gray M.W."/>
            <person name="Grigoriev I.V."/>
            <person name="Archibald J.M."/>
        </authorList>
    </citation>
    <scope>NUCLEOTIDE SEQUENCE</scope>
    <source>
        <strain evidence="2 4">CCMP2712</strain>
    </source>
</reference>
<gene>
    <name evidence="2" type="ORF">GUITHDRAFT_121840</name>
</gene>
<keyword evidence="4" id="KW-1185">Reference proteome</keyword>
<evidence type="ECO:0000256" key="1">
    <source>
        <dbReference type="SAM" id="MobiDB-lite"/>
    </source>
</evidence>
<dbReference type="Proteomes" id="UP000011087">
    <property type="component" value="Unassembled WGS sequence"/>
</dbReference>
<evidence type="ECO:0000313" key="2">
    <source>
        <dbReference type="EMBL" id="EKX31997.1"/>
    </source>
</evidence>